<organism>
    <name type="scientific">Ixodes scapularis</name>
    <name type="common">Black-legged tick</name>
    <name type="synonym">Deer tick</name>
    <dbReference type="NCBI Taxonomy" id="6945"/>
    <lineage>
        <taxon>Eukaryota</taxon>
        <taxon>Metazoa</taxon>
        <taxon>Ecdysozoa</taxon>
        <taxon>Arthropoda</taxon>
        <taxon>Chelicerata</taxon>
        <taxon>Arachnida</taxon>
        <taxon>Acari</taxon>
        <taxon>Parasitiformes</taxon>
        <taxon>Ixodida</taxon>
        <taxon>Ixodoidea</taxon>
        <taxon>Ixodidae</taxon>
        <taxon>Ixodinae</taxon>
        <taxon>Ixodes</taxon>
    </lineage>
</organism>
<proteinExistence type="predicted"/>
<dbReference type="EMBL" id="ABJB010258428">
    <property type="status" value="NOT_ANNOTATED_CDS"/>
    <property type="molecule type" value="Genomic_DNA"/>
</dbReference>
<protein>
    <submittedName>
        <fullName evidence="2 3">Uncharacterized protein</fullName>
    </submittedName>
</protein>
<dbReference type="VEuPathDB" id="VectorBase:ISCW011761"/>
<keyword evidence="4" id="KW-1185">Reference proteome</keyword>
<dbReference type="HOGENOM" id="CLU_2415728_0_0_1"/>
<evidence type="ECO:0000313" key="4">
    <source>
        <dbReference type="Proteomes" id="UP000001555"/>
    </source>
</evidence>
<evidence type="ECO:0000256" key="1">
    <source>
        <dbReference type="SAM" id="MobiDB-lite"/>
    </source>
</evidence>
<evidence type="ECO:0000313" key="2">
    <source>
        <dbReference type="EMBL" id="EEC14412.1"/>
    </source>
</evidence>
<feature type="region of interest" description="Disordered" evidence="1">
    <location>
        <begin position="29"/>
        <end position="92"/>
    </location>
</feature>
<name>B7Q6E0_IXOSC</name>
<dbReference type="EnsemblMetazoa" id="ISCW011761-RA">
    <property type="protein sequence ID" value="ISCW011761-PA"/>
    <property type="gene ID" value="ISCW011761"/>
</dbReference>
<dbReference type="PaxDb" id="6945-B7Q6E0"/>
<evidence type="ECO:0000313" key="3">
    <source>
        <dbReference type="EnsemblMetazoa" id="ISCW011761-PA"/>
    </source>
</evidence>
<accession>B7Q6E0</accession>
<sequence length="92" mass="9467">MACAVGDVATSLDGTSQCADVTRKAELQDRSLGEVAAPSPRHAEAHDNGNAKAAGDEPMEDTFASASGLNTKRTREDGGMDRAAASKEESTT</sequence>
<dbReference type="AlphaFoldDB" id="B7Q6E0"/>
<dbReference type="EMBL" id="DS867076">
    <property type="protein sequence ID" value="EEC14412.1"/>
    <property type="molecule type" value="Genomic_DNA"/>
</dbReference>
<reference evidence="2 4" key="1">
    <citation type="submission" date="2008-03" db="EMBL/GenBank/DDBJ databases">
        <title>Annotation of Ixodes scapularis.</title>
        <authorList>
            <consortium name="Ixodes scapularis Genome Project Consortium"/>
            <person name="Caler E."/>
            <person name="Hannick L.I."/>
            <person name="Bidwell S."/>
            <person name="Joardar V."/>
            <person name="Thiagarajan M."/>
            <person name="Amedeo P."/>
            <person name="Galinsky K.J."/>
            <person name="Schobel S."/>
            <person name="Inman J."/>
            <person name="Hostetler J."/>
            <person name="Miller J."/>
            <person name="Hammond M."/>
            <person name="Megy K."/>
            <person name="Lawson D."/>
            <person name="Kodira C."/>
            <person name="Sutton G."/>
            <person name="Meyer J."/>
            <person name="Hill C.A."/>
            <person name="Birren B."/>
            <person name="Nene V."/>
            <person name="Collins F."/>
            <person name="Alarcon-Chaidez F."/>
            <person name="Wikel S."/>
            <person name="Strausberg R."/>
        </authorList>
    </citation>
    <scope>NUCLEOTIDE SEQUENCE [LARGE SCALE GENOMIC DNA]</scope>
    <source>
        <strain evidence="4">Wikel</strain>
        <strain evidence="2">Wikel colony</strain>
    </source>
</reference>
<dbReference type="Proteomes" id="UP000001555">
    <property type="component" value="Unassembled WGS sequence"/>
</dbReference>
<reference evidence="3" key="2">
    <citation type="submission" date="2020-05" db="UniProtKB">
        <authorList>
            <consortium name="EnsemblMetazoa"/>
        </authorList>
    </citation>
    <scope>IDENTIFICATION</scope>
    <source>
        <strain evidence="3">wikel</strain>
    </source>
</reference>
<dbReference type="VEuPathDB" id="VectorBase:ISCI011761"/>
<dbReference type="InParanoid" id="B7Q6E0"/>
<feature type="compositionally biased region" description="Basic and acidic residues" evidence="1">
    <location>
        <begin position="73"/>
        <end position="92"/>
    </location>
</feature>
<gene>
    <name evidence="2" type="ORF">IscW_ISCW011761</name>
</gene>